<dbReference type="EMBL" id="CM008047">
    <property type="protein sequence ID" value="PVH64392.1"/>
    <property type="molecule type" value="Genomic_DNA"/>
</dbReference>
<evidence type="ECO:0000313" key="3">
    <source>
        <dbReference type="EMBL" id="PVH64392.1"/>
    </source>
</evidence>
<keyword evidence="2" id="KW-0732">Signal</keyword>
<dbReference type="AlphaFoldDB" id="A0A2T8KQJ1"/>
<feature type="signal peptide" evidence="2">
    <location>
        <begin position="1"/>
        <end position="33"/>
    </location>
</feature>
<protein>
    <submittedName>
        <fullName evidence="3">Uncharacterized protein</fullName>
    </submittedName>
</protein>
<evidence type="ECO:0000256" key="2">
    <source>
        <dbReference type="SAM" id="SignalP"/>
    </source>
</evidence>
<organism evidence="3">
    <name type="scientific">Panicum hallii</name>
    <dbReference type="NCBI Taxonomy" id="206008"/>
    <lineage>
        <taxon>Eukaryota</taxon>
        <taxon>Viridiplantae</taxon>
        <taxon>Streptophyta</taxon>
        <taxon>Embryophyta</taxon>
        <taxon>Tracheophyta</taxon>
        <taxon>Spermatophyta</taxon>
        <taxon>Magnoliopsida</taxon>
        <taxon>Liliopsida</taxon>
        <taxon>Poales</taxon>
        <taxon>Poaceae</taxon>
        <taxon>PACMAD clade</taxon>
        <taxon>Panicoideae</taxon>
        <taxon>Panicodae</taxon>
        <taxon>Paniceae</taxon>
        <taxon>Panicinae</taxon>
        <taxon>Panicum</taxon>
        <taxon>Panicum sect. Panicum</taxon>
    </lineage>
</organism>
<reference evidence="3" key="1">
    <citation type="submission" date="2018-04" db="EMBL/GenBank/DDBJ databases">
        <title>WGS assembly of Panicum hallii.</title>
        <authorList>
            <person name="Lovell J."/>
            <person name="Jenkins J."/>
            <person name="Lowry D."/>
            <person name="Mamidi S."/>
            <person name="Sreedasyam A."/>
            <person name="Weng X."/>
            <person name="Barry K."/>
            <person name="Bonette J."/>
            <person name="Campitelli B."/>
            <person name="Daum C."/>
            <person name="Gordon S."/>
            <person name="Gould B."/>
            <person name="Lipzen A."/>
            <person name="Macqueen A."/>
            <person name="Palacio-Mejia J."/>
            <person name="Plott C."/>
            <person name="Shakirov E."/>
            <person name="Shu S."/>
            <person name="Yoshinaga Y."/>
            <person name="Zane M."/>
            <person name="Rokhsar D."/>
            <person name="Grimwood J."/>
            <person name="Schmutz J."/>
            <person name="Juenger T."/>
        </authorList>
    </citation>
    <scope>NUCLEOTIDE SEQUENCE [LARGE SCALE GENOMIC DNA]</scope>
    <source>
        <strain evidence="3">FIL2</strain>
    </source>
</reference>
<feature type="compositionally biased region" description="Polar residues" evidence="1">
    <location>
        <begin position="57"/>
        <end position="74"/>
    </location>
</feature>
<gene>
    <name evidence="3" type="ORF">PAHAL_2G257500</name>
</gene>
<proteinExistence type="predicted"/>
<accession>A0A2T8KQJ1</accession>
<name>A0A2T8KQJ1_9POAL</name>
<feature type="chain" id="PRO_5015502215" evidence="2">
    <location>
        <begin position="34"/>
        <end position="86"/>
    </location>
</feature>
<feature type="region of interest" description="Disordered" evidence="1">
    <location>
        <begin position="57"/>
        <end position="86"/>
    </location>
</feature>
<sequence length="86" mass="8421">MKRGGKGGVEAGAATTVLLVALLLVCAASHAGANAVVAAVRRLRAGDDALLVGEQLSGPQANGCSSDPHNQGNSCHIPGAPAKRAP</sequence>
<dbReference type="Proteomes" id="UP000243499">
    <property type="component" value="Chromosome 2"/>
</dbReference>
<evidence type="ECO:0000256" key="1">
    <source>
        <dbReference type="SAM" id="MobiDB-lite"/>
    </source>
</evidence>
<dbReference type="Gramene" id="PVH64392">
    <property type="protein sequence ID" value="PVH64392"/>
    <property type="gene ID" value="PAHAL_2G257500"/>
</dbReference>